<dbReference type="Gene3D" id="3.80.10.10">
    <property type="entry name" value="Ribonuclease Inhibitor"/>
    <property type="match status" value="1"/>
</dbReference>
<organism evidence="2 3">
    <name type="scientific">Mycena indigotica</name>
    <dbReference type="NCBI Taxonomy" id="2126181"/>
    <lineage>
        <taxon>Eukaryota</taxon>
        <taxon>Fungi</taxon>
        <taxon>Dikarya</taxon>
        <taxon>Basidiomycota</taxon>
        <taxon>Agaricomycotina</taxon>
        <taxon>Agaricomycetes</taxon>
        <taxon>Agaricomycetidae</taxon>
        <taxon>Agaricales</taxon>
        <taxon>Marasmiineae</taxon>
        <taxon>Mycenaceae</taxon>
        <taxon>Mycena</taxon>
    </lineage>
</organism>
<feature type="region of interest" description="Disordered" evidence="1">
    <location>
        <begin position="430"/>
        <end position="484"/>
    </location>
</feature>
<dbReference type="AlphaFoldDB" id="A0A8H6SDM4"/>
<feature type="compositionally biased region" description="Basic residues" evidence="1">
    <location>
        <begin position="434"/>
        <end position="445"/>
    </location>
</feature>
<evidence type="ECO:0000313" key="3">
    <source>
        <dbReference type="Proteomes" id="UP000636479"/>
    </source>
</evidence>
<dbReference type="InterPro" id="IPR032675">
    <property type="entry name" value="LRR_dom_sf"/>
</dbReference>
<evidence type="ECO:0000256" key="1">
    <source>
        <dbReference type="SAM" id="MobiDB-lite"/>
    </source>
</evidence>
<name>A0A8H6SDM4_9AGAR</name>
<reference evidence="2" key="1">
    <citation type="submission" date="2020-05" db="EMBL/GenBank/DDBJ databases">
        <title>Mycena genomes resolve the evolution of fungal bioluminescence.</title>
        <authorList>
            <person name="Tsai I.J."/>
        </authorList>
    </citation>
    <scope>NUCLEOTIDE SEQUENCE</scope>
    <source>
        <strain evidence="2">171206Taipei</strain>
    </source>
</reference>
<dbReference type="SUPFAM" id="SSF52047">
    <property type="entry name" value="RNI-like"/>
    <property type="match status" value="1"/>
</dbReference>
<proteinExistence type="predicted"/>
<dbReference type="RefSeq" id="XP_037217382.1">
    <property type="nucleotide sequence ID" value="XM_037365970.1"/>
</dbReference>
<sequence length="484" mass="52623">MPSAAALLRGQIAVLDTQLRPLRQQIAVLDAERAQLAAQLDDIKYPILTLPDDVTLRIWSFVLNPWNPFYEYDAFAPAQPAIVVASVCRAWRALALSTTAPWATITASWEHTKPEDCTALVSLFLRRSGSTRPLDADFQFPGGPEHSWTVTDAFRVLQPAAGRLRRLRISFDEDEYDAVALDCNLLPAALPALEVLDLRFFSLAADTATSIFTPKLRTLCVASAEVALPLGLSLDNLVTLMLVRVRLPQTVDLLRETPRLETLHLAAGRPEEGGYGTVGGAGVVLSHLRELWCMHDKWDALLDRLTLPALETVTLRRLRDVGSVAFIALIQRSAPSALRSITLVDVTSAAGGPIMAALPPTVAALKLDSLSWDSHGIYLFCRAVRRRHCLRGLEHLHVVQPHTGRASVSSVGMWVDMVAARWGGWAPPESGGRRLGRGYGRRGRRRPEAPGGAPQVVRPGAHTGCRRGAPPRPVAQDAGAGAGR</sequence>
<dbReference type="OrthoDB" id="2269034at2759"/>
<protein>
    <submittedName>
        <fullName evidence="2">F-box domain-containing protein</fullName>
    </submittedName>
</protein>
<dbReference type="Proteomes" id="UP000636479">
    <property type="component" value="Unassembled WGS sequence"/>
</dbReference>
<keyword evidence="3" id="KW-1185">Reference proteome</keyword>
<accession>A0A8H6SDM4</accession>
<dbReference type="Gene3D" id="1.20.1280.50">
    <property type="match status" value="1"/>
</dbReference>
<comment type="caution">
    <text evidence="2">The sequence shown here is derived from an EMBL/GenBank/DDBJ whole genome shotgun (WGS) entry which is preliminary data.</text>
</comment>
<evidence type="ECO:0000313" key="2">
    <source>
        <dbReference type="EMBL" id="KAF7297023.1"/>
    </source>
</evidence>
<dbReference type="EMBL" id="JACAZF010000008">
    <property type="protein sequence ID" value="KAF7297023.1"/>
    <property type="molecule type" value="Genomic_DNA"/>
</dbReference>
<gene>
    <name evidence="2" type="ORF">MIND_00934800</name>
</gene>
<dbReference type="GeneID" id="59348486"/>